<name>A0A4R4Z1K6_9ACTN</name>
<dbReference type="PANTHER" id="PTHR30055:SF234">
    <property type="entry name" value="HTH-TYPE TRANSCRIPTIONAL REGULATOR BETI"/>
    <property type="match status" value="1"/>
</dbReference>
<protein>
    <submittedName>
        <fullName evidence="6">TetR/AcrR family transcriptional regulator</fullName>
    </submittedName>
</protein>
<gene>
    <name evidence="6" type="ORF">E1286_10070</name>
</gene>
<evidence type="ECO:0000313" key="6">
    <source>
        <dbReference type="EMBL" id="TDD51841.1"/>
    </source>
</evidence>
<reference evidence="6 7" key="1">
    <citation type="submission" date="2019-03" db="EMBL/GenBank/DDBJ databases">
        <title>Draft genome sequences of novel Actinobacteria.</title>
        <authorList>
            <person name="Sahin N."/>
            <person name="Ay H."/>
            <person name="Saygin H."/>
        </authorList>
    </citation>
    <scope>NUCLEOTIDE SEQUENCE [LARGE SCALE GENOMIC DNA]</scope>
    <source>
        <strain evidence="6 7">CH32</strain>
    </source>
</reference>
<evidence type="ECO:0000256" key="3">
    <source>
        <dbReference type="ARBA" id="ARBA00023163"/>
    </source>
</evidence>
<dbReference type="PANTHER" id="PTHR30055">
    <property type="entry name" value="HTH-TYPE TRANSCRIPTIONAL REGULATOR RUTR"/>
    <property type="match status" value="1"/>
</dbReference>
<evidence type="ECO:0000256" key="1">
    <source>
        <dbReference type="ARBA" id="ARBA00023015"/>
    </source>
</evidence>
<evidence type="ECO:0000256" key="4">
    <source>
        <dbReference type="PROSITE-ProRule" id="PRU00335"/>
    </source>
</evidence>
<evidence type="ECO:0000256" key="2">
    <source>
        <dbReference type="ARBA" id="ARBA00023125"/>
    </source>
</evidence>
<dbReference type="InterPro" id="IPR009057">
    <property type="entry name" value="Homeodomain-like_sf"/>
</dbReference>
<dbReference type="RefSeq" id="WP_132610990.1">
    <property type="nucleotide sequence ID" value="NZ_SMKQ01000019.1"/>
</dbReference>
<dbReference type="Pfam" id="PF21597">
    <property type="entry name" value="TetR_C_43"/>
    <property type="match status" value="1"/>
</dbReference>
<dbReference type="InterPro" id="IPR036271">
    <property type="entry name" value="Tet_transcr_reg_TetR-rel_C_sf"/>
</dbReference>
<dbReference type="Gene3D" id="1.10.357.10">
    <property type="entry name" value="Tetracycline Repressor, domain 2"/>
    <property type="match status" value="1"/>
</dbReference>
<dbReference type="OrthoDB" id="3295174at2"/>
<dbReference type="SUPFAM" id="SSF46689">
    <property type="entry name" value="Homeodomain-like"/>
    <property type="match status" value="1"/>
</dbReference>
<dbReference type="SUPFAM" id="SSF48498">
    <property type="entry name" value="Tetracyclin repressor-like, C-terminal domain"/>
    <property type="match status" value="1"/>
</dbReference>
<dbReference type="EMBL" id="SMKQ01000019">
    <property type="protein sequence ID" value="TDD51841.1"/>
    <property type="molecule type" value="Genomic_DNA"/>
</dbReference>
<proteinExistence type="predicted"/>
<keyword evidence="1" id="KW-0805">Transcription regulation</keyword>
<dbReference type="GO" id="GO:0003700">
    <property type="term" value="F:DNA-binding transcription factor activity"/>
    <property type="evidence" value="ECO:0007669"/>
    <property type="project" value="TreeGrafter"/>
</dbReference>
<evidence type="ECO:0000313" key="7">
    <source>
        <dbReference type="Proteomes" id="UP000295302"/>
    </source>
</evidence>
<keyword evidence="3" id="KW-0804">Transcription</keyword>
<dbReference type="Pfam" id="PF00440">
    <property type="entry name" value="TetR_N"/>
    <property type="match status" value="1"/>
</dbReference>
<comment type="caution">
    <text evidence="6">The sequence shown here is derived from an EMBL/GenBank/DDBJ whole genome shotgun (WGS) entry which is preliminary data.</text>
</comment>
<feature type="domain" description="HTH tetR-type" evidence="5">
    <location>
        <begin position="11"/>
        <end position="69"/>
    </location>
</feature>
<keyword evidence="2 4" id="KW-0238">DNA-binding</keyword>
<dbReference type="PROSITE" id="PS50977">
    <property type="entry name" value="HTH_TETR_2"/>
    <property type="match status" value="1"/>
</dbReference>
<keyword evidence="7" id="KW-1185">Reference proteome</keyword>
<dbReference type="AlphaFoldDB" id="A0A4R4Z1K6"/>
<dbReference type="InterPro" id="IPR001647">
    <property type="entry name" value="HTH_TetR"/>
</dbReference>
<accession>A0A4R4Z1K6</accession>
<dbReference type="GO" id="GO:0000976">
    <property type="term" value="F:transcription cis-regulatory region binding"/>
    <property type="evidence" value="ECO:0007669"/>
    <property type="project" value="TreeGrafter"/>
</dbReference>
<feature type="DNA-binding region" description="H-T-H motif" evidence="4">
    <location>
        <begin position="32"/>
        <end position="51"/>
    </location>
</feature>
<dbReference type="InterPro" id="IPR049445">
    <property type="entry name" value="TetR_SbtR-like_C"/>
</dbReference>
<sequence>MEPRHRRADAAGNRARIIQAARAVIANADEIKLNAIAKEAGVGQGTLYRHFPTREDLLAEVYREDVEELVAAAPALLAEHQPVTALARWFDRVADYAQVKRGVFAAVEAAVWQDLAAHSLGPIGDALTTLLEAGKADGTIRSDVDARDVILLIGCLTRVEEDEWDAKARHLLRIVLDGLRRRP</sequence>
<dbReference type="InterPro" id="IPR050109">
    <property type="entry name" value="HTH-type_TetR-like_transc_reg"/>
</dbReference>
<organism evidence="6 7">
    <name type="scientific">Nonomuraea terrae</name>
    <dbReference type="NCBI Taxonomy" id="2530383"/>
    <lineage>
        <taxon>Bacteria</taxon>
        <taxon>Bacillati</taxon>
        <taxon>Actinomycetota</taxon>
        <taxon>Actinomycetes</taxon>
        <taxon>Streptosporangiales</taxon>
        <taxon>Streptosporangiaceae</taxon>
        <taxon>Nonomuraea</taxon>
    </lineage>
</organism>
<dbReference type="Proteomes" id="UP000295302">
    <property type="component" value="Unassembled WGS sequence"/>
</dbReference>
<evidence type="ECO:0000259" key="5">
    <source>
        <dbReference type="PROSITE" id="PS50977"/>
    </source>
</evidence>